<proteinExistence type="predicted"/>
<evidence type="ECO:0000313" key="3">
    <source>
        <dbReference type="EMBL" id="KTG09092.1"/>
    </source>
</evidence>
<dbReference type="AlphaFoldDB" id="A0A0W1R7V0"/>
<dbReference type="Pfam" id="PF15632">
    <property type="entry name" value="ATPgrasp_Ter"/>
    <property type="match status" value="1"/>
</dbReference>
<dbReference type="GO" id="GO:0016874">
    <property type="term" value="F:ligase activity"/>
    <property type="evidence" value="ECO:0007669"/>
    <property type="project" value="UniProtKB-KW"/>
</dbReference>
<dbReference type="GO" id="GO:0046872">
    <property type="term" value="F:metal ion binding"/>
    <property type="evidence" value="ECO:0007669"/>
    <property type="project" value="InterPro"/>
</dbReference>
<evidence type="ECO:0000313" key="4">
    <source>
        <dbReference type="Proteomes" id="UP000054387"/>
    </source>
</evidence>
<accession>A0A0W1R7V0</accession>
<keyword evidence="4" id="KW-1185">Reference proteome</keyword>
<sequence length="404" mass="45271">MAKSRGTKESVLIPTGLGPSRTYPTIRSLGRRGINTIVASEHDSPPVFASRHCGERLSVPAPDTDLVGYKNALLGLASRPDVRTVIPAREEDAYVFSRYKDEFDEVVDMVVPSFEVLRRSQDRLQLADAAEKAGVPVPETRLLSDVDDWDPELIIKSRYNLLADGYIDGYDPKESSKVKSIKHLSPGECPDIDAVLDEMKHDPIVQEYIKSSDEYMFAGLYDHGEPLATFQHRQVRGDSYVGGGGVYRKSVYIEELEEVADKLLRQLDWHGLACVEYMRDADTGEFVLTEINPRMWQSLPATVHAGADFPYYYWQAATGEKHRIEPSYDIDSGSHSLRGELGYVLSLFRDESPHVERPGLGATARELFASFCDDPYLDYTHADDLGLFVSGANRMLRNRLRSSG</sequence>
<protein>
    <submittedName>
        <fullName evidence="3">Carboxylate--amine ligase</fullName>
    </submittedName>
</protein>
<feature type="domain" description="ATP-grasp" evidence="2">
    <location>
        <begin position="127"/>
        <end position="318"/>
    </location>
</feature>
<dbReference type="RefSeq" id="WP_058582245.1">
    <property type="nucleotide sequence ID" value="NZ_LOPU01000029.1"/>
</dbReference>
<dbReference type="EMBL" id="LOPU01000029">
    <property type="protein sequence ID" value="KTG09092.1"/>
    <property type="molecule type" value="Genomic_DNA"/>
</dbReference>
<dbReference type="GO" id="GO:0005524">
    <property type="term" value="F:ATP binding"/>
    <property type="evidence" value="ECO:0007669"/>
    <property type="project" value="UniProtKB-UniRule"/>
</dbReference>
<dbReference type="Gene3D" id="3.40.50.20">
    <property type="match status" value="1"/>
</dbReference>
<organism evidence="3 4">
    <name type="scientific">Haloprofundus marisrubri</name>
    <dbReference type="NCBI Taxonomy" id="1514971"/>
    <lineage>
        <taxon>Archaea</taxon>
        <taxon>Methanobacteriati</taxon>
        <taxon>Methanobacteriota</taxon>
        <taxon>Stenosarchaea group</taxon>
        <taxon>Halobacteria</taxon>
        <taxon>Halobacteriales</taxon>
        <taxon>Haloferacaceae</taxon>
        <taxon>Haloprofundus</taxon>
    </lineage>
</organism>
<dbReference type="OrthoDB" id="11959at2157"/>
<dbReference type="Proteomes" id="UP000054387">
    <property type="component" value="Unassembled WGS sequence"/>
</dbReference>
<comment type="caution">
    <text evidence="3">The sequence shown here is derived from an EMBL/GenBank/DDBJ whole genome shotgun (WGS) entry which is preliminary data.</text>
</comment>
<evidence type="ECO:0000256" key="1">
    <source>
        <dbReference type="PROSITE-ProRule" id="PRU00409"/>
    </source>
</evidence>
<dbReference type="SUPFAM" id="SSF56059">
    <property type="entry name" value="Glutathione synthetase ATP-binding domain-like"/>
    <property type="match status" value="1"/>
</dbReference>
<keyword evidence="3" id="KW-0436">Ligase</keyword>
<dbReference type="STRING" id="1514971.AUR64_14945"/>
<keyword evidence="1" id="KW-0547">Nucleotide-binding</keyword>
<evidence type="ECO:0000259" key="2">
    <source>
        <dbReference type="PROSITE" id="PS50975"/>
    </source>
</evidence>
<dbReference type="InterPro" id="IPR011761">
    <property type="entry name" value="ATP-grasp"/>
</dbReference>
<dbReference type="Gene3D" id="3.30.470.20">
    <property type="entry name" value="ATP-grasp fold, B domain"/>
    <property type="match status" value="1"/>
</dbReference>
<keyword evidence="1" id="KW-0067">ATP-binding</keyword>
<name>A0A0W1R7V0_9EURY</name>
<dbReference type="PROSITE" id="PS50975">
    <property type="entry name" value="ATP_GRASP"/>
    <property type="match status" value="1"/>
</dbReference>
<gene>
    <name evidence="3" type="ORF">AUR64_14945</name>
</gene>
<reference evidence="3 4" key="1">
    <citation type="submission" date="2015-12" db="EMBL/GenBank/DDBJ databases">
        <title>Haloprofundus marisrubri gen. nov., sp. nov., an extremely halophilic archaeon isolated from the Discovery deep brine-seawater interface in the Red Sea.</title>
        <authorList>
            <person name="Zhang G."/>
            <person name="Stingl U."/>
            <person name="Rashid M."/>
        </authorList>
    </citation>
    <scope>NUCLEOTIDE SEQUENCE [LARGE SCALE GENOMIC DNA]</scope>
    <source>
        <strain evidence="3 4">SB9</strain>
    </source>
</reference>